<reference evidence="3" key="3">
    <citation type="submission" date="2019-08" db="EMBL/GenBank/DDBJ databases">
        <authorList>
            <consortium name="Photinus pyralis genome working group"/>
            <person name="Fallon T.R."/>
            <person name="Sander Lower S.E."/>
            <person name="Weng J.-K."/>
        </authorList>
    </citation>
    <scope>NUCLEOTIDE SEQUENCE</scope>
    <source>
        <strain evidence="3">1611_PpyrPB1</strain>
        <tissue evidence="3">Whole body</tissue>
    </source>
</reference>
<feature type="transmembrane region" description="Helical" evidence="1">
    <location>
        <begin position="239"/>
        <end position="258"/>
    </location>
</feature>
<feature type="transmembrane region" description="Helical" evidence="1">
    <location>
        <begin position="139"/>
        <end position="164"/>
    </location>
</feature>
<gene>
    <name evidence="3" type="ORF">PPYR_12114</name>
</gene>
<feature type="transmembrane region" description="Helical" evidence="1">
    <location>
        <begin position="206"/>
        <end position="227"/>
    </location>
</feature>
<dbReference type="InParanoid" id="A0A1Y1L8B3"/>
<dbReference type="Gene3D" id="1.20.1070.10">
    <property type="entry name" value="Rhodopsin 7-helix transmembrane proteins"/>
    <property type="match status" value="1"/>
</dbReference>
<dbReference type="EMBL" id="VVIM01000008">
    <property type="protein sequence ID" value="KAB0795275.1"/>
    <property type="molecule type" value="Genomic_DNA"/>
</dbReference>
<dbReference type="EMBL" id="GEZM01065023">
    <property type="protein sequence ID" value="JAV68590.1"/>
    <property type="molecule type" value="Transcribed_RNA"/>
</dbReference>
<organism evidence="2">
    <name type="scientific">Photinus pyralis</name>
    <name type="common">Common eastern firefly</name>
    <name type="synonym">Lampyris pyralis</name>
    <dbReference type="NCBI Taxonomy" id="7054"/>
    <lineage>
        <taxon>Eukaryota</taxon>
        <taxon>Metazoa</taxon>
        <taxon>Ecdysozoa</taxon>
        <taxon>Arthropoda</taxon>
        <taxon>Hexapoda</taxon>
        <taxon>Insecta</taxon>
        <taxon>Pterygota</taxon>
        <taxon>Neoptera</taxon>
        <taxon>Endopterygota</taxon>
        <taxon>Coleoptera</taxon>
        <taxon>Polyphaga</taxon>
        <taxon>Elateriformia</taxon>
        <taxon>Elateroidea</taxon>
        <taxon>Lampyridae</taxon>
        <taxon>Lampyrinae</taxon>
        <taxon>Photinus</taxon>
    </lineage>
</organism>
<name>A0A1Y1L8B3_PHOPY</name>
<dbReference type="SUPFAM" id="SSF81321">
    <property type="entry name" value="Family A G protein-coupled receptor-like"/>
    <property type="match status" value="1"/>
</dbReference>
<feature type="transmembrane region" description="Helical" evidence="1">
    <location>
        <begin position="170"/>
        <end position="194"/>
    </location>
</feature>
<evidence type="ECO:0000256" key="1">
    <source>
        <dbReference type="SAM" id="Phobius"/>
    </source>
</evidence>
<dbReference type="OrthoDB" id="6775923at2759"/>
<evidence type="ECO:0000313" key="3">
    <source>
        <dbReference type="EMBL" id="KAB0795275.1"/>
    </source>
</evidence>
<keyword evidence="1" id="KW-1133">Transmembrane helix</keyword>
<sequence>MDVESNITLNDKAELTYSVMSSRLGMEIALTIFFIAVMCVDIAMFHTIFCYKRLRTVPNILFANWAIADLLCAMITPSGYKILSIITSGNITHEFLCFLEEFGATFHIAVNLFVIIVLIDWLIAAFFGRASEKFRDNYVLIAGVIWLIALVYGTASSAICFRFYSYFVHHAWSLMSTYCIIAVLVIGLQVSRLVQRLRQSGIISPTLNLTFGTIYAIGCILTIVQMMTLRYYGRAFETFVTMCLFGTNLVNFGVLMVTNSEFRTCFLMAIRCKRDDDDHEFDFHNPISKVTVSKQRLESESSSIGSQEFLTQIH</sequence>
<keyword evidence="1" id="KW-0812">Transmembrane</keyword>
<keyword evidence="1" id="KW-0472">Membrane</keyword>
<keyword evidence="4" id="KW-1185">Reference proteome</keyword>
<feature type="transmembrane region" description="Helical" evidence="1">
    <location>
        <begin position="61"/>
        <end position="86"/>
    </location>
</feature>
<accession>A0A1Y1L8B3</accession>
<dbReference type="Proteomes" id="UP000327044">
    <property type="component" value="Unassembled WGS sequence"/>
</dbReference>
<evidence type="ECO:0000313" key="2">
    <source>
        <dbReference type="EMBL" id="JAV68590.1"/>
    </source>
</evidence>
<protein>
    <recommendedName>
        <fullName evidence="5">G-protein coupled receptors family 1 profile domain-containing protein</fullName>
    </recommendedName>
</protein>
<dbReference type="CDD" id="cd00637">
    <property type="entry name" value="7tm_classA_rhodopsin-like"/>
    <property type="match status" value="1"/>
</dbReference>
<dbReference type="AlphaFoldDB" id="A0A1Y1L8B3"/>
<proteinExistence type="predicted"/>
<evidence type="ECO:0008006" key="5">
    <source>
        <dbReference type="Google" id="ProtNLM"/>
    </source>
</evidence>
<feature type="transmembrane region" description="Helical" evidence="1">
    <location>
        <begin position="28"/>
        <end position="49"/>
    </location>
</feature>
<reference evidence="2" key="1">
    <citation type="journal article" date="2016" name="Sci. Rep.">
        <title>Molecular characterization of firefly nuptial gifts: a multi-omics approach sheds light on postcopulatory sexual selection.</title>
        <authorList>
            <person name="Al-Wathiqui N."/>
            <person name="Fallon T.R."/>
            <person name="South A."/>
            <person name="Weng J.K."/>
            <person name="Lewis S.M."/>
        </authorList>
    </citation>
    <scope>NUCLEOTIDE SEQUENCE</scope>
</reference>
<evidence type="ECO:0000313" key="4">
    <source>
        <dbReference type="Proteomes" id="UP000327044"/>
    </source>
</evidence>
<feature type="transmembrane region" description="Helical" evidence="1">
    <location>
        <begin position="106"/>
        <end position="127"/>
    </location>
</feature>
<reference evidence="3 4" key="2">
    <citation type="journal article" date="2018" name="Elife">
        <title>Firefly genomes illuminate parallel origins of bioluminescence in beetles.</title>
        <authorList>
            <person name="Fallon T.R."/>
            <person name="Lower S.E."/>
            <person name="Chang C.H."/>
            <person name="Bessho-Uehara M."/>
            <person name="Martin G.J."/>
            <person name="Bewick A.J."/>
            <person name="Behringer M."/>
            <person name="Debat H.J."/>
            <person name="Wong I."/>
            <person name="Day J.C."/>
            <person name="Suvorov A."/>
            <person name="Silva C.J."/>
            <person name="Stanger-Hall K.F."/>
            <person name="Hall D.W."/>
            <person name="Schmitz R.J."/>
            <person name="Nelson D.R."/>
            <person name="Lewis S.M."/>
            <person name="Shigenobu S."/>
            <person name="Bybee S.M."/>
            <person name="Larracuente A.M."/>
            <person name="Oba Y."/>
            <person name="Weng J.K."/>
        </authorList>
    </citation>
    <scope>NUCLEOTIDE SEQUENCE [LARGE SCALE GENOMIC DNA]</scope>
    <source>
        <strain evidence="3">1611_PpyrPB1</strain>
        <tissue evidence="3">Whole body</tissue>
    </source>
</reference>